<keyword evidence="2" id="KW-1003">Cell membrane</keyword>
<feature type="transmembrane region" description="Helical" evidence="6">
    <location>
        <begin position="59"/>
        <end position="77"/>
    </location>
</feature>
<evidence type="ECO:0000256" key="5">
    <source>
        <dbReference type="ARBA" id="ARBA00023136"/>
    </source>
</evidence>
<feature type="transmembrane region" description="Helical" evidence="6">
    <location>
        <begin position="325"/>
        <end position="347"/>
    </location>
</feature>
<dbReference type="GO" id="GO:0005886">
    <property type="term" value="C:plasma membrane"/>
    <property type="evidence" value="ECO:0007669"/>
    <property type="project" value="UniProtKB-SubCell"/>
</dbReference>
<feature type="transmembrane region" description="Helical" evidence="6">
    <location>
        <begin position="89"/>
        <end position="110"/>
    </location>
</feature>
<keyword evidence="3 6" id="KW-0812">Transmembrane</keyword>
<feature type="transmembrane region" description="Helical" evidence="6">
    <location>
        <begin position="122"/>
        <end position="143"/>
    </location>
</feature>
<dbReference type="EMBL" id="VWXL01000027">
    <property type="protein sequence ID" value="MVB10405.1"/>
    <property type="molecule type" value="Genomic_DNA"/>
</dbReference>
<feature type="transmembrane region" description="Helical" evidence="6">
    <location>
        <begin position="296"/>
        <end position="319"/>
    </location>
</feature>
<comment type="subcellular location">
    <subcellularLocation>
        <location evidence="1">Cell membrane</location>
        <topology evidence="1">Multi-pass membrane protein</topology>
    </subcellularLocation>
</comment>
<evidence type="ECO:0000256" key="3">
    <source>
        <dbReference type="ARBA" id="ARBA00022692"/>
    </source>
</evidence>
<comment type="caution">
    <text evidence="7">The sequence shown here is derived from an EMBL/GenBank/DDBJ whole genome shotgun (WGS) entry which is preliminary data.</text>
</comment>
<name>A0A6N8HXS8_9FIRM</name>
<evidence type="ECO:0000256" key="4">
    <source>
        <dbReference type="ARBA" id="ARBA00022989"/>
    </source>
</evidence>
<evidence type="ECO:0000313" key="8">
    <source>
        <dbReference type="Proteomes" id="UP000469440"/>
    </source>
</evidence>
<keyword evidence="4 6" id="KW-1133">Transmembrane helix</keyword>
<feature type="transmembrane region" description="Helical" evidence="6">
    <location>
        <begin position="393"/>
        <end position="413"/>
    </location>
</feature>
<feature type="transmembrane region" description="Helical" evidence="6">
    <location>
        <begin position="179"/>
        <end position="200"/>
    </location>
</feature>
<proteinExistence type="predicted"/>
<evidence type="ECO:0000256" key="2">
    <source>
        <dbReference type="ARBA" id="ARBA00022475"/>
    </source>
</evidence>
<evidence type="ECO:0000313" key="7">
    <source>
        <dbReference type="EMBL" id="MVB10405.1"/>
    </source>
</evidence>
<keyword evidence="5 6" id="KW-0472">Membrane</keyword>
<reference evidence="7 8" key="1">
    <citation type="submission" date="2019-09" db="EMBL/GenBank/DDBJ databases">
        <title>Genome sequence of Clostridium sp. EA1.</title>
        <authorList>
            <person name="Poehlein A."/>
            <person name="Bengelsdorf F.R."/>
            <person name="Daniel R."/>
        </authorList>
    </citation>
    <scope>NUCLEOTIDE SEQUENCE [LARGE SCALE GENOMIC DNA]</scope>
    <source>
        <strain evidence="7 8">EA1</strain>
    </source>
</reference>
<dbReference type="AlphaFoldDB" id="A0A6N8HXS8"/>
<evidence type="ECO:0000256" key="1">
    <source>
        <dbReference type="ARBA" id="ARBA00004651"/>
    </source>
</evidence>
<protein>
    <submittedName>
        <fullName evidence="7">Uncharacterized protein</fullName>
    </submittedName>
</protein>
<dbReference type="PANTHER" id="PTHR30250">
    <property type="entry name" value="PST FAMILY PREDICTED COLANIC ACID TRANSPORTER"/>
    <property type="match status" value="1"/>
</dbReference>
<organism evidence="7 8">
    <name type="scientific">Caproicibacter fermentans</name>
    <dbReference type="NCBI Taxonomy" id="2576756"/>
    <lineage>
        <taxon>Bacteria</taxon>
        <taxon>Bacillati</taxon>
        <taxon>Bacillota</taxon>
        <taxon>Clostridia</taxon>
        <taxon>Eubacteriales</taxon>
        <taxon>Acutalibacteraceae</taxon>
        <taxon>Caproicibacter</taxon>
    </lineage>
</organism>
<evidence type="ECO:0000256" key="6">
    <source>
        <dbReference type="SAM" id="Phobius"/>
    </source>
</evidence>
<dbReference type="RefSeq" id="WP_166525072.1">
    <property type="nucleotide sequence ID" value="NZ_VWXL01000027.1"/>
</dbReference>
<sequence length="440" mass="48696">MKQKREKKIQSAVVRDSVNTFGTNLFGSVITLFSQLIVLNRVEPEIRGYFTQMQQWGEGFFTILGLSVTSAVIYYVARNSIRNTRHAIGRLSISIAAAIIILGAATLFFLRGSSFFTSTPGQFLVAIVIYSVLSFLFNICTSILRGENKFKSYNLVNLVQRILMAALAVAVFLRPNVFFWVWGAIAVSLVTLLLALWGVVRWNGPMQEPAPENDLPVGVGSMIGYSLKAHVSNVMTYLNSYLGGYIVQWVSSIANFSIYNLAVTMMRQVWILPDAVSQVILSRISGMTQMKDKVRLTLLSSKVVTYITTLGAVALYWVARFLVPIVFPMYVGTLGPLPYLMIGSVFYSYSKVLGNSIAGYGHPELNIIPTALGIVINIISSLILLPLMGTNGIALATSISMTAQSVSCIVIFCRFSHTQFYRLLVPDREEIAMVARVFHK</sequence>
<dbReference type="InterPro" id="IPR050833">
    <property type="entry name" value="Poly_Biosynth_Transport"/>
</dbReference>
<gene>
    <name evidence="7" type="ORF">CAFE_10930</name>
</gene>
<keyword evidence="8" id="KW-1185">Reference proteome</keyword>
<dbReference type="Proteomes" id="UP000469440">
    <property type="component" value="Unassembled WGS sequence"/>
</dbReference>
<dbReference type="PANTHER" id="PTHR30250:SF11">
    <property type="entry name" value="O-ANTIGEN TRANSPORTER-RELATED"/>
    <property type="match status" value="1"/>
</dbReference>
<accession>A0A6N8HXS8</accession>
<feature type="transmembrane region" description="Helical" evidence="6">
    <location>
        <begin position="21"/>
        <end position="39"/>
    </location>
</feature>
<feature type="transmembrane region" description="Helical" evidence="6">
    <location>
        <begin position="367"/>
        <end position="387"/>
    </location>
</feature>